<reference evidence="1" key="1">
    <citation type="submission" date="2014-09" db="EMBL/GenBank/DDBJ databases">
        <authorList>
            <person name="Magalhaes I.L.F."/>
            <person name="Oliveira U."/>
            <person name="Santos F.R."/>
            <person name="Vidigal T.H.D.A."/>
            <person name="Brescovit A.D."/>
            <person name="Santos A.J."/>
        </authorList>
    </citation>
    <scope>NUCLEOTIDE SEQUENCE</scope>
    <source>
        <tissue evidence="1">Shoot tissue taken approximately 20 cm above the soil surface</tissue>
    </source>
</reference>
<organism evidence="1">
    <name type="scientific">Arundo donax</name>
    <name type="common">Giant reed</name>
    <name type="synonym">Donax arundinaceus</name>
    <dbReference type="NCBI Taxonomy" id="35708"/>
    <lineage>
        <taxon>Eukaryota</taxon>
        <taxon>Viridiplantae</taxon>
        <taxon>Streptophyta</taxon>
        <taxon>Embryophyta</taxon>
        <taxon>Tracheophyta</taxon>
        <taxon>Spermatophyta</taxon>
        <taxon>Magnoliopsida</taxon>
        <taxon>Liliopsida</taxon>
        <taxon>Poales</taxon>
        <taxon>Poaceae</taxon>
        <taxon>PACMAD clade</taxon>
        <taxon>Arundinoideae</taxon>
        <taxon>Arundineae</taxon>
        <taxon>Arundo</taxon>
    </lineage>
</organism>
<protein>
    <submittedName>
        <fullName evidence="1">Uncharacterized protein</fullName>
    </submittedName>
</protein>
<proteinExistence type="predicted"/>
<dbReference type="EMBL" id="GBRH01277729">
    <property type="protein sequence ID" value="JAD20166.1"/>
    <property type="molecule type" value="Transcribed_RNA"/>
</dbReference>
<accession>A0A0A8Y200</accession>
<dbReference type="AlphaFoldDB" id="A0A0A8Y200"/>
<reference evidence="1" key="2">
    <citation type="journal article" date="2015" name="Data Brief">
        <title>Shoot transcriptome of the giant reed, Arundo donax.</title>
        <authorList>
            <person name="Barrero R.A."/>
            <person name="Guerrero F.D."/>
            <person name="Moolhuijzen P."/>
            <person name="Goolsby J.A."/>
            <person name="Tidwell J."/>
            <person name="Bellgard S.E."/>
            <person name="Bellgard M.I."/>
        </authorList>
    </citation>
    <scope>NUCLEOTIDE SEQUENCE</scope>
    <source>
        <tissue evidence="1">Shoot tissue taken approximately 20 cm above the soil surface</tissue>
    </source>
</reference>
<name>A0A0A8Y200_ARUDO</name>
<evidence type="ECO:0000313" key="1">
    <source>
        <dbReference type="EMBL" id="JAD20166.1"/>
    </source>
</evidence>
<sequence length="21" mass="2447">MHSMYTVVKSSCWPSVTFELN</sequence>